<keyword evidence="2" id="KW-1133">Transmembrane helix</keyword>
<accession>A0A6P0UFW4</accession>
<dbReference type="Proteomes" id="UP000468581">
    <property type="component" value="Unassembled WGS sequence"/>
</dbReference>
<sequence length="110" mass="13609">MSFKNIRQNRWYKFFSNIYVLVLTVFAIWMLFFDTNSFFTHQELNKEIKKLKKQKEHLETEIARDKEVIKKLKSEEGLEKFGREEYYLKKDKEEIYIIEDEDSLKKKKNE</sequence>
<feature type="transmembrane region" description="Helical" evidence="2">
    <location>
        <begin position="12"/>
        <end position="32"/>
    </location>
</feature>
<gene>
    <name evidence="3" type="ORF">GWK08_01610</name>
</gene>
<dbReference type="RefSeq" id="WP_163605160.1">
    <property type="nucleotide sequence ID" value="NZ_JAABOO010000001.1"/>
</dbReference>
<keyword evidence="1" id="KW-0175">Coiled coil</keyword>
<dbReference type="AlphaFoldDB" id="A0A6P0UFW4"/>
<evidence type="ECO:0000313" key="3">
    <source>
        <dbReference type="EMBL" id="NER12125.1"/>
    </source>
</evidence>
<evidence type="ECO:0000313" key="4">
    <source>
        <dbReference type="Proteomes" id="UP000468581"/>
    </source>
</evidence>
<reference evidence="3 4" key="1">
    <citation type="submission" date="2020-01" db="EMBL/GenBank/DDBJ databases">
        <title>Leptobacterium flavescens.</title>
        <authorList>
            <person name="Wang G."/>
        </authorList>
    </citation>
    <scope>NUCLEOTIDE SEQUENCE [LARGE SCALE GENOMIC DNA]</scope>
    <source>
        <strain evidence="3 4">KCTC 22160</strain>
    </source>
</reference>
<evidence type="ECO:0000256" key="1">
    <source>
        <dbReference type="SAM" id="Coils"/>
    </source>
</evidence>
<protein>
    <submittedName>
        <fullName evidence="3">Septum formation initiator family protein</fullName>
    </submittedName>
</protein>
<keyword evidence="2" id="KW-0812">Transmembrane</keyword>
<comment type="caution">
    <text evidence="3">The sequence shown here is derived from an EMBL/GenBank/DDBJ whole genome shotgun (WGS) entry which is preliminary data.</text>
</comment>
<keyword evidence="2" id="KW-0472">Membrane</keyword>
<dbReference type="EMBL" id="JAABOO010000001">
    <property type="protein sequence ID" value="NER12125.1"/>
    <property type="molecule type" value="Genomic_DNA"/>
</dbReference>
<proteinExistence type="predicted"/>
<organism evidence="3 4">
    <name type="scientific">Leptobacterium flavescens</name>
    <dbReference type="NCBI Taxonomy" id="472055"/>
    <lineage>
        <taxon>Bacteria</taxon>
        <taxon>Pseudomonadati</taxon>
        <taxon>Bacteroidota</taxon>
        <taxon>Flavobacteriia</taxon>
        <taxon>Flavobacteriales</taxon>
        <taxon>Flavobacteriaceae</taxon>
        <taxon>Leptobacterium</taxon>
    </lineage>
</organism>
<dbReference type="InterPro" id="IPR007060">
    <property type="entry name" value="FtsL/DivIC"/>
</dbReference>
<dbReference type="Pfam" id="PF04977">
    <property type="entry name" value="DivIC"/>
    <property type="match status" value="1"/>
</dbReference>
<keyword evidence="4" id="KW-1185">Reference proteome</keyword>
<name>A0A6P0UFW4_9FLAO</name>
<evidence type="ECO:0000256" key="2">
    <source>
        <dbReference type="SAM" id="Phobius"/>
    </source>
</evidence>
<feature type="coiled-coil region" evidence="1">
    <location>
        <begin position="41"/>
        <end position="75"/>
    </location>
</feature>